<sequence>MSNDPVWTVSANNYSKFRNGNGPHTVSWVRHKHGTSTENPRAKGQSPPVVPGLSLARVVTDPHFTTAIESNVVMGVAISTSNKQTEGI</sequence>
<organism evidence="2 3">
    <name type="scientific">Phytophthora nicotianae P1976</name>
    <dbReference type="NCBI Taxonomy" id="1317066"/>
    <lineage>
        <taxon>Eukaryota</taxon>
        <taxon>Sar</taxon>
        <taxon>Stramenopiles</taxon>
        <taxon>Oomycota</taxon>
        <taxon>Peronosporomycetes</taxon>
        <taxon>Peronosporales</taxon>
        <taxon>Peronosporaceae</taxon>
        <taxon>Phytophthora</taxon>
    </lineage>
</organism>
<reference evidence="2 3" key="1">
    <citation type="submission" date="2013-11" db="EMBL/GenBank/DDBJ databases">
        <title>The Genome Sequence of Phytophthora parasitica P1976.</title>
        <authorList>
            <consortium name="The Broad Institute Genomics Platform"/>
            <person name="Russ C."/>
            <person name="Tyler B."/>
            <person name="Panabieres F."/>
            <person name="Shan W."/>
            <person name="Tripathy S."/>
            <person name="Grunwald N."/>
            <person name="Machado M."/>
            <person name="Johnson C.S."/>
            <person name="Walker B."/>
            <person name="Young S."/>
            <person name="Zeng Q."/>
            <person name="Gargeya S."/>
            <person name="Fitzgerald M."/>
            <person name="Haas B."/>
            <person name="Abouelleil A."/>
            <person name="Allen A.W."/>
            <person name="Alvarado L."/>
            <person name="Arachchi H.M."/>
            <person name="Berlin A.M."/>
            <person name="Chapman S.B."/>
            <person name="Gainer-Dewar J."/>
            <person name="Goldberg J."/>
            <person name="Griggs A."/>
            <person name="Gujja S."/>
            <person name="Hansen M."/>
            <person name="Howarth C."/>
            <person name="Imamovic A."/>
            <person name="Ireland A."/>
            <person name="Larimer J."/>
            <person name="McCowan C."/>
            <person name="Murphy C."/>
            <person name="Pearson M."/>
            <person name="Poon T.W."/>
            <person name="Priest M."/>
            <person name="Roberts A."/>
            <person name="Saif S."/>
            <person name="Shea T."/>
            <person name="Sisk P."/>
            <person name="Sykes S."/>
            <person name="Wortman J."/>
            <person name="Nusbaum C."/>
            <person name="Birren B."/>
        </authorList>
    </citation>
    <scope>NUCLEOTIDE SEQUENCE [LARGE SCALE GENOMIC DNA]</scope>
    <source>
        <strain evidence="2 3">P1976</strain>
    </source>
</reference>
<proteinExistence type="predicted"/>
<gene>
    <name evidence="2" type="ORF">F444_12389</name>
</gene>
<comment type="caution">
    <text evidence="2">The sequence shown here is derived from an EMBL/GenBank/DDBJ whole genome shotgun (WGS) entry which is preliminary data.</text>
</comment>
<feature type="region of interest" description="Disordered" evidence="1">
    <location>
        <begin position="13"/>
        <end position="49"/>
    </location>
</feature>
<dbReference type="AlphaFoldDB" id="A0A080ZX57"/>
<evidence type="ECO:0000313" key="3">
    <source>
        <dbReference type="Proteomes" id="UP000028582"/>
    </source>
</evidence>
<evidence type="ECO:0000256" key="1">
    <source>
        <dbReference type="SAM" id="MobiDB-lite"/>
    </source>
</evidence>
<dbReference type="Proteomes" id="UP000028582">
    <property type="component" value="Unassembled WGS sequence"/>
</dbReference>
<accession>A0A080ZX57</accession>
<feature type="compositionally biased region" description="Polar residues" evidence="1">
    <location>
        <begin position="13"/>
        <end position="24"/>
    </location>
</feature>
<protein>
    <submittedName>
        <fullName evidence="2">Uncharacterized protein</fullName>
    </submittedName>
</protein>
<evidence type="ECO:0000313" key="2">
    <source>
        <dbReference type="EMBL" id="ETO71218.1"/>
    </source>
</evidence>
<dbReference type="EMBL" id="ANJA01002218">
    <property type="protein sequence ID" value="ETO71218.1"/>
    <property type="molecule type" value="Genomic_DNA"/>
</dbReference>
<name>A0A080ZX57_PHYNI</name>